<dbReference type="Proteomes" id="UP000215027">
    <property type="component" value="Chromosome I"/>
</dbReference>
<keyword evidence="3" id="KW-0813">Transport</keyword>
<evidence type="ECO:0000256" key="4">
    <source>
        <dbReference type="ARBA" id="ARBA00022475"/>
    </source>
</evidence>
<evidence type="ECO:0000256" key="7">
    <source>
        <dbReference type="ARBA" id="ARBA00023136"/>
    </source>
</evidence>
<feature type="transmembrane region" description="Helical" evidence="8">
    <location>
        <begin position="67"/>
        <end position="86"/>
    </location>
</feature>
<comment type="subcellular location">
    <subcellularLocation>
        <location evidence="1 8">Cell membrane</location>
        <topology evidence="1 8">Multi-pass membrane protein</topology>
    </subcellularLocation>
</comment>
<reference evidence="9" key="1">
    <citation type="submission" date="2016-01" db="EMBL/GenBank/DDBJ databases">
        <authorList>
            <person name="Mcilroy J.S."/>
            <person name="Karst M S."/>
            <person name="Albertsen M."/>
        </authorList>
    </citation>
    <scope>NUCLEOTIDE SEQUENCE</scope>
    <source>
        <strain evidence="9">Cfx-K</strain>
    </source>
</reference>
<name>A0A160T4W7_9CHLR</name>
<evidence type="ECO:0000256" key="1">
    <source>
        <dbReference type="ARBA" id="ARBA00004651"/>
    </source>
</evidence>
<feature type="transmembrane region" description="Helical" evidence="8">
    <location>
        <begin position="160"/>
        <end position="180"/>
    </location>
</feature>
<dbReference type="GO" id="GO:0005886">
    <property type="term" value="C:plasma membrane"/>
    <property type="evidence" value="ECO:0007669"/>
    <property type="project" value="UniProtKB-SubCell"/>
</dbReference>
<dbReference type="RefSeq" id="WP_095044125.1">
    <property type="nucleotide sequence ID" value="NZ_LN890655.1"/>
</dbReference>
<sequence length="234" mass="24771">MILVALIVLLAALVQGVMGFGGALIAMPLLAALLGIKIAVPAFAIIGLVATFFNSVRLRRHVTAGDLIQLGLPALLGIPLGVWLLARVDEALVTRALGVVLLAYAVYGLSGLALPPLRHRAWAFVFGFTSGILTGAYNTGGPPVVVYGVAREWSADRFRANLQTFFLLSSLFVVALHGLAGHLTLPVWQYALVSLPALLVGQLIGARLCRYLDAALFKKIVLLFLALVGVSLLI</sequence>
<feature type="transmembrane region" description="Helical" evidence="8">
    <location>
        <begin position="29"/>
        <end position="55"/>
    </location>
</feature>
<organism evidence="9 10">
    <name type="scientific">Candidatus Promineifilum breve</name>
    <dbReference type="NCBI Taxonomy" id="1806508"/>
    <lineage>
        <taxon>Bacteria</taxon>
        <taxon>Bacillati</taxon>
        <taxon>Chloroflexota</taxon>
        <taxon>Ardenticatenia</taxon>
        <taxon>Candidatus Promineifilales</taxon>
        <taxon>Candidatus Promineifilaceae</taxon>
        <taxon>Candidatus Promineifilum</taxon>
    </lineage>
</organism>
<accession>A0A160T4W7</accession>
<dbReference type="EMBL" id="LN890655">
    <property type="protein sequence ID" value="CUS04842.2"/>
    <property type="molecule type" value="Genomic_DNA"/>
</dbReference>
<evidence type="ECO:0000256" key="6">
    <source>
        <dbReference type="ARBA" id="ARBA00022989"/>
    </source>
</evidence>
<proteinExistence type="inferred from homology"/>
<evidence type="ECO:0000256" key="5">
    <source>
        <dbReference type="ARBA" id="ARBA00022692"/>
    </source>
</evidence>
<keyword evidence="5 8" id="KW-0812">Transmembrane</keyword>
<dbReference type="PANTHER" id="PTHR30269">
    <property type="entry name" value="TRANSMEMBRANE PROTEIN YFCA"/>
    <property type="match status" value="1"/>
</dbReference>
<gene>
    <name evidence="9" type="ORF">CFX0092_A2964</name>
</gene>
<keyword evidence="10" id="KW-1185">Reference proteome</keyword>
<evidence type="ECO:0000313" key="10">
    <source>
        <dbReference type="Proteomes" id="UP000215027"/>
    </source>
</evidence>
<protein>
    <recommendedName>
        <fullName evidence="8">Probable membrane transporter protein</fullName>
    </recommendedName>
</protein>
<dbReference type="PANTHER" id="PTHR30269:SF37">
    <property type="entry name" value="MEMBRANE TRANSPORTER PROTEIN"/>
    <property type="match status" value="1"/>
</dbReference>
<keyword evidence="7 8" id="KW-0472">Membrane</keyword>
<comment type="similarity">
    <text evidence="2 8">Belongs to the 4-toluene sulfonate uptake permease (TSUP) (TC 2.A.102) family.</text>
</comment>
<keyword evidence="4 8" id="KW-1003">Cell membrane</keyword>
<evidence type="ECO:0000256" key="3">
    <source>
        <dbReference type="ARBA" id="ARBA00022448"/>
    </source>
</evidence>
<keyword evidence="6 8" id="KW-1133">Transmembrane helix</keyword>
<dbReference type="OrthoDB" id="668749at2"/>
<feature type="transmembrane region" description="Helical" evidence="8">
    <location>
        <begin position="121"/>
        <end position="140"/>
    </location>
</feature>
<dbReference type="KEGG" id="pbf:CFX0092_A2964"/>
<feature type="transmembrane region" description="Helical" evidence="8">
    <location>
        <begin position="216"/>
        <end position="233"/>
    </location>
</feature>
<evidence type="ECO:0000256" key="8">
    <source>
        <dbReference type="RuleBase" id="RU363041"/>
    </source>
</evidence>
<dbReference type="InterPro" id="IPR002781">
    <property type="entry name" value="TM_pro_TauE-like"/>
</dbReference>
<dbReference type="AlphaFoldDB" id="A0A160T4W7"/>
<dbReference type="Pfam" id="PF01925">
    <property type="entry name" value="TauE"/>
    <property type="match status" value="1"/>
</dbReference>
<dbReference type="InterPro" id="IPR052017">
    <property type="entry name" value="TSUP"/>
</dbReference>
<evidence type="ECO:0000313" key="9">
    <source>
        <dbReference type="EMBL" id="CUS04842.2"/>
    </source>
</evidence>
<feature type="transmembrane region" description="Helical" evidence="8">
    <location>
        <begin position="92"/>
        <end position="114"/>
    </location>
</feature>
<evidence type="ECO:0000256" key="2">
    <source>
        <dbReference type="ARBA" id="ARBA00009142"/>
    </source>
</evidence>